<keyword evidence="1" id="KW-0678">Repressor</keyword>
<feature type="DNA-binding region" description="H-T-H motif" evidence="5">
    <location>
        <begin position="33"/>
        <end position="52"/>
    </location>
</feature>
<organism evidence="7 8">
    <name type="scientific">Microbaculum marinisediminis</name>
    <dbReference type="NCBI Taxonomy" id="2931392"/>
    <lineage>
        <taxon>Bacteria</taxon>
        <taxon>Pseudomonadati</taxon>
        <taxon>Pseudomonadota</taxon>
        <taxon>Alphaproteobacteria</taxon>
        <taxon>Hyphomicrobiales</taxon>
        <taxon>Tepidamorphaceae</taxon>
        <taxon>Microbaculum</taxon>
    </lineage>
</organism>
<dbReference type="Gene3D" id="1.10.357.10">
    <property type="entry name" value="Tetracycline Repressor, domain 2"/>
    <property type="match status" value="1"/>
</dbReference>
<evidence type="ECO:0000256" key="2">
    <source>
        <dbReference type="ARBA" id="ARBA00023015"/>
    </source>
</evidence>
<feature type="domain" description="HTH tetR-type" evidence="6">
    <location>
        <begin position="10"/>
        <end position="70"/>
    </location>
</feature>
<dbReference type="RefSeq" id="WP_261616307.1">
    <property type="nucleotide sequence ID" value="NZ_JALIDZ010000005.1"/>
</dbReference>
<dbReference type="PANTHER" id="PTHR30055">
    <property type="entry name" value="HTH-TYPE TRANSCRIPTIONAL REGULATOR RUTR"/>
    <property type="match status" value="1"/>
</dbReference>
<dbReference type="Proteomes" id="UP001320898">
    <property type="component" value="Unassembled WGS sequence"/>
</dbReference>
<dbReference type="InterPro" id="IPR036271">
    <property type="entry name" value="Tet_transcr_reg_TetR-rel_C_sf"/>
</dbReference>
<sequence length="198" mass="22009">MARTRAKDHDAKRAEIMNIAARTFAEAGYHGASMSALARECGVSKALIYHYYSSKEALLFDIIESHLSDLIAAVEAVDDPSADPKARLRRLVSALLDAYRDADAEHKVQINAMSALPAEDQAKLRELERRLVAIFSAPIHALNPHLFDGKPLLKPVTMSLFGMLNWAFMWFRDKGPVSREDYARLATDLLVSGVRSLT</sequence>
<evidence type="ECO:0000256" key="4">
    <source>
        <dbReference type="ARBA" id="ARBA00023163"/>
    </source>
</evidence>
<dbReference type="InterPro" id="IPR041490">
    <property type="entry name" value="KstR2_TetR_C"/>
</dbReference>
<evidence type="ECO:0000313" key="8">
    <source>
        <dbReference type="Proteomes" id="UP001320898"/>
    </source>
</evidence>
<dbReference type="SUPFAM" id="SSF46689">
    <property type="entry name" value="Homeodomain-like"/>
    <property type="match status" value="1"/>
</dbReference>
<dbReference type="InterPro" id="IPR001647">
    <property type="entry name" value="HTH_TetR"/>
</dbReference>
<dbReference type="PANTHER" id="PTHR30055:SF175">
    <property type="entry name" value="HTH-TYPE TRANSCRIPTIONAL REPRESSOR KSTR2"/>
    <property type="match status" value="1"/>
</dbReference>
<keyword evidence="8" id="KW-1185">Reference proteome</keyword>
<keyword evidence="4" id="KW-0804">Transcription</keyword>
<gene>
    <name evidence="7" type="ORF">MUB46_12770</name>
</gene>
<dbReference type="SUPFAM" id="SSF48498">
    <property type="entry name" value="Tetracyclin repressor-like, C-terminal domain"/>
    <property type="match status" value="1"/>
</dbReference>
<evidence type="ECO:0000259" key="6">
    <source>
        <dbReference type="PROSITE" id="PS50977"/>
    </source>
</evidence>
<evidence type="ECO:0000256" key="5">
    <source>
        <dbReference type="PROSITE-ProRule" id="PRU00335"/>
    </source>
</evidence>
<dbReference type="InterPro" id="IPR009057">
    <property type="entry name" value="Homeodomain-like_sf"/>
</dbReference>
<keyword evidence="2" id="KW-0805">Transcription regulation</keyword>
<dbReference type="InterPro" id="IPR050109">
    <property type="entry name" value="HTH-type_TetR-like_transc_reg"/>
</dbReference>
<evidence type="ECO:0000256" key="1">
    <source>
        <dbReference type="ARBA" id="ARBA00022491"/>
    </source>
</evidence>
<dbReference type="Pfam" id="PF17932">
    <property type="entry name" value="TetR_C_24"/>
    <property type="match status" value="1"/>
</dbReference>
<protein>
    <submittedName>
        <fullName evidence="7">TetR/AcrR family transcriptional regulator</fullName>
    </submittedName>
</protein>
<dbReference type="Pfam" id="PF00440">
    <property type="entry name" value="TetR_N"/>
    <property type="match status" value="1"/>
</dbReference>
<comment type="caution">
    <text evidence="7">The sequence shown here is derived from an EMBL/GenBank/DDBJ whole genome shotgun (WGS) entry which is preliminary data.</text>
</comment>
<name>A0AAW5QXF1_9HYPH</name>
<dbReference type="Gene3D" id="1.10.10.60">
    <property type="entry name" value="Homeodomain-like"/>
    <property type="match status" value="1"/>
</dbReference>
<evidence type="ECO:0000313" key="7">
    <source>
        <dbReference type="EMBL" id="MCT8972731.1"/>
    </source>
</evidence>
<proteinExistence type="predicted"/>
<evidence type="ECO:0000256" key="3">
    <source>
        <dbReference type="ARBA" id="ARBA00023125"/>
    </source>
</evidence>
<reference evidence="7 8" key="1">
    <citation type="submission" date="2022-04" db="EMBL/GenBank/DDBJ databases">
        <authorList>
            <person name="Ye Y.-Q."/>
            <person name="Du Z.-J."/>
        </authorList>
    </citation>
    <scope>NUCLEOTIDE SEQUENCE [LARGE SCALE GENOMIC DNA]</scope>
    <source>
        <strain evidence="7 8">A6E488</strain>
    </source>
</reference>
<dbReference type="GO" id="GO:0003700">
    <property type="term" value="F:DNA-binding transcription factor activity"/>
    <property type="evidence" value="ECO:0007669"/>
    <property type="project" value="TreeGrafter"/>
</dbReference>
<dbReference type="AlphaFoldDB" id="A0AAW5QXF1"/>
<dbReference type="PRINTS" id="PR00455">
    <property type="entry name" value="HTHTETR"/>
</dbReference>
<accession>A0AAW5QXF1</accession>
<dbReference type="EMBL" id="JALIDZ010000005">
    <property type="protein sequence ID" value="MCT8972731.1"/>
    <property type="molecule type" value="Genomic_DNA"/>
</dbReference>
<keyword evidence="3 5" id="KW-0238">DNA-binding</keyword>
<dbReference type="PROSITE" id="PS50977">
    <property type="entry name" value="HTH_TETR_2"/>
    <property type="match status" value="1"/>
</dbReference>
<dbReference type="GO" id="GO:0000976">
    <property type="term" value="F:transcription cis-regulatory region binding"/>
    <property type="evidence" value="ECO:0007669"/>
    <property type="project" value="TreeGrafter"/>
</dbReference>